<dbReference type="PATRIC" id="fig|1398.22.peg.390"/>
<dbReference type="EMBL" id="LRPN01000015">
    <property type="protein sequence ID" value="KWZ85590.1"/>
    <property type="molecule type" value="Genomic_DNA"/>
</dbReference>
<accession>A0A133L202</accession>
<comment type="caution">
    <text evidence="1">The sequence shown here is derived from an EMBL/GenBank/DDBJ whole genome shotgun (WGS) entry which is preliminary data.</text>
</comment>
<evidence type="ECO:0000313" key="1">
    <source>
        <dbReference type="EMBL" id="KWZ85590.1"/>
    </source>
</evidence>
<proteinExistence type="predicted"/>
<dbReference type="AlphaFoldDB" id="A0A133L202"/>
<sequence length="414" mass="45227">MQIFLGKQPFSIDAGSNIRTFAFQTGQIFSGAIQKLFPNDTALVQAGGRTFAAKLEVPLEAGKNYWFQTVLADGEVQLKMLSEADANGMAGKALLPQMQLPPGKTFQSLVSYLAEQEIPFMKNDIAAIGAWLKHVPDLANGLETAAFMLQEGFPVSEGVFTSLLAAGQNIPADQLLNRLQQALKQGEQTPETRQLLALIGELGTGSEQVTGEALRRQIKEKIQKMGLFYEAGLLHEDKAADKDGLPLKALLVDLLQKGGGTKAARDAADEIVQKLNGQQLLALSGGVVQHIWMEIPLSFAHFQTNAVVQWSGRRKNGGKIDSNYCKIIFYLNLQFMKETLVEMNVQNRIVSIRISSLKKGLQEAVKPFLPALKEGLSKTGYTLSDVRFGEFQPDAVRATLSRPEVSGKGVDLRI</sequence>
<dbReference type="Proteomes" id="UP000070376">
    <property type="component" value="Unassembled WGS sequence"/>
</dbReference>
<evidence type="ECO:0008006" key="3">
    <source>
        <dbReference type="Google" id="ProtNLM"/>
    </source>
</evidence>
<name>A0A133L202_HEYCO</name>
<organism evidence="1 2">
    <name type="scientific">Heyndrickxia coagulans</name>
    <name type="common">Weizmannia coagulans</name>
    <dbReference type="NCBI Taxonomy" id="1398"/>
    <lineage>
        <taxon>Bacteria</taxon>
        <taxon>Bacillati</taxon>
        <taxon>Bacillota</taxon>
        <taxon>Bacilli</taxon>
        <taxon>Bacillales</taxon>
        <taxon>Bacillaceae</taxon>
        <taxon>Heyndrickxia</taxon>
    </lineage>
</organism>
<reference evidence="2" key="1">
    <citation type="submission" date="2016-01" db="EMBL/GenBank/DDBJ databases">
        <authorList>
            <person name="Mitreva M."/>
            <person name="Pepin K.H."/>
            <person name="Mihindukulasuriya K.A."/>
            <person name="Fulton R."/>
            <person name="Fronick C."/>
            <person name="O'Laughlin M."/>
            <person name="Miner T."/>
            <person name="Herter B."/>
            <person name="Rosa B.A."/>
            <person name="Cordes M."/>
            <person name="Tomlinson C."/>
            <person name="Wollam A."/>
            <person name="Palsikar V.B."/>
            <person name="Mardis E.R."/>
            <person name="Wilson R.K."/>
        </authorList>
    </citation>
    <scope>NUCLEOTIDE SEQUENCE [LARGE SCALE GENOMIC DNA]</scope>
    <source>
        <strain evidence="2">GED7749B</strain>
    </source>
</reference>
<protein>
    <recommendedName>
        <fullName evidence="3">Flagellar hook-length control protein FliK</fullName>
    </recommendedName>
</protein>
<evidence type="ECO:0000313" key="2">
    <source>
        <dbReference type="Proteomes" id="UP000070376"/>
    </source>
</evidence>
<dbReference type="RefSeq" id="WP_061086433.1">
    <property type="nucleotide sequence ID" value="NZ_KQ955797.1"/>
</dbReference>
<gene>
    <name evidence="1" type="ORF">HMPREF3213_00394</name>
</gene>